<reference evidence="1" key="2">
    <citation type="journal article" date="2022" name="New Phytol.">
        <title>Evolutionary transition to the ectomycorrhizal habit in the genomes of a hyperdiverse lineage of mushroom-forming fungi.</title>
        <authorList>
            <person name="Looney B."/>
            <person name="Miyauchi S."/>
            <person name="Morin E."/>
            <person name="Drula E."/>
            <person name="Courty P.E."/>
            <person name="Kohler A."/>
            <person name="Kuo A."/>
            <person name="LaButti K."/>
            <person name="Pangilinan J."/>
            <person name="Lipzen A."/>
            <person name="Riley R."/>
            <person name="Andreopoulos W."/>
            <person name="He G."/>
            <person name="Johnson J."/>
            <person name="Nolan M."/>
            <person name="Tritt A."/>
            <person name="Barry K.W."/>
            <person name="Grigoriev I.V."/>
            <person name="Nagy L.G."/>
            <person name="Hibbett D."/>
            <person name="Henrissat B."/>
            <person name="Matheny P.B."/>
            <person name="Labbe J."/>
            <person name="Martin F.M."/>
        </authorList>
    </citation>
    <scope>NUCLEOTIDE SEQUENCE</scope>
    <source>
        <strain evidence="1">FP105234-sp</strain>
    </source>
</reference>
<evidence type="ECO:0000313" key="2">
    <source>
        <dbReference type="Proteomes" id="UP000814033"/>
    </source>
</evidence>
<comment type="caution">
    <text evidence="1">The sequence shown here is derived from an EMBL/GenBank/DDBJ whole genome shotgun (WGS) entry which is preliminary data.</text>
</comment>
<protein>
    <submittedName>
        <fullName evidence="1">Uncharacterized protein</fullName>
    </submittedName>
</protein>
<keyword evidence="2" id="KW-1185">Reference proteome</keyword>
<sequence length="455" mass="48807">MPPKASKAVQAICATAASTIERSAKKTKTCFNCHHRYIARAWNICFHGVFAGRWYVICSLCNTSAEVDQDDVPLELFELIQIVTQCDDSQDVLQEEHAKVSRDLTELRAQIRAVPYSDLPKRAKLSADIGAAAARQQRLAEECVEVLEKANNAQAKAKTLAAKILAYKDGPEAPPFRNLRLSVSENDLTDPWGGGGGTRPLRHTLSAPQLVLSAGGPARGRARSATGMTSTSGSTKGTRRAGKIDTTLNVDRAATASTSGAFQQGLTWYIWINGYSVPAPIRFGEPDNAYSLQAVLTAGKLSKATERFRLCQVWLFKSSSWSPDIRLDDWIAVDADQSAVLARLIGPEWALGKDGRDEGCVGFAAVLAQETHGRDGWLGWGSPTPSVSSRAATPVAGPSNHARGARPKRKGAGTSNSASPPKRAKGSTGKARASPGKSKKGKEKQDDVIEISDEE</sequence>
<reference evidence="1" key="1">
    <citation type="submission" date="2021-02" db="EMBL/GenBank/DDBJ databases">
        <authorList>
            <consortium name="DOE Joint Genome Institute"/>
            <person name="Ahrendt S."/>
            <person name="Looney B.P."/>
            <person name="Miyauchi S."/>
            <person name="Morin E."/>
            <person name="Drula E."/>
            <person name="Courty P.E."/>
            <person name="Chicoki N."/>
            <person name="Fauchery L."/>
            <person name="Kohler A."/>
            <person name="Kuo A."/>
            <person name="Labutti K."/>
            <person name="Pangilinan J."/>
            <person name="Lipzen A."/>
            <person name="Riley R."/>
            <person name="Andreopoulos W."/>
            <person name="He G."/>
            <person name="Johnson J."/>
            <person name="Barry K.W."/>
            <person name="Grigoriev I.V."/>
            <person name="Nagy L."/>
            <person name="Hibbett D."/>
            <person name="Henrissat B."/>
            <person name="Matheny P.B."/>
            <person name="Labbe J."/>
            <person name="Martin F."/>
        </authorList>
    </citation>
    <scope>NUCLEOTIDE SEQUENCE</scope>
    <source>
        <strain evidence="1">FP105234-sp</strain>
    </source>
</reference>
<dbReference type="Proteomes" id="UP000814033">
    <property type="component" value="Unassembled WGS sequence"/>
</dbReference>
<evidence type="ECO:0000313" key="1">
    <source>
        <dbReference type="EMBL" id="KAI0038051.1"/>
    </source>
</evidence>
<dbReference type="EMBL" id="MU276609">
    <property type="protein sequence ID" value="KAI0038051.1"/>
    <property type="molecule type" value="Genomic_DNA"/>
</dbReference>
<name>A0ACB8R1P9_9AGAM</name>
<accession>A0ACB8R1P9</accession>
<proteinExistence type="predicted"/>
<gene>
    <name evidence="1" type="ORF">FA95DRAFT_1613672</name>
</gene>
<organism evidence="1 2">
    <name type="scientific">Auriscalpium vulgare</name>
    <dbReference type="NCBI Taxonomy" id="40419"/>
    <lineage>
        <taxon>Eukaryota</taxon>
        <taxon>Fungi</taxon>
        <taxon>Dikarya</taxon>
        <taxon>Basidiomycota</taxon>
        <taxon>Agaricomycotina</taxon>
        <taxon>Agaricomycetes</taxon>
        <taxon>Russulales</taxon>
        <taxon>Auriscalpiaceae</taxon>
        <taxon>Auriscalpium</taxon>
    </lineage>
</organism>